<dbReference type="Gene3D" id="3.30.429.10">
    <property type="entry name" value="Macrophage Migration Inhibitory Factor"/>
    <property type="match status" value="1"/>
</dbReference>
<feature type="domain" description="Tautomerase cis-CaaD-like" evidence="1">
    <location>
        <begin position="1"/>
        <end position="130"/>
    </location>
</feature>
<protein>
    <submittedName>
        <fullName evidence="2">4-oxalocrotonate tautomerase</fullName>
    </submittedName>
</protein>
<dbReference type="Proteomes" id="UP000188533">
    <property type="component" value="Unassembled WGS sequence"/>
</dbReference>
<gene>
    <name evidence="2" type="ORF">LENED_008647</name>
</gene>
<reference evidence="2 3" key="1">
    <citation type="submission" date="2016-08" db="EMBL/GenBank/DDBJ databases">
        <authorList>
            <consortium name="Lentinula edodes genome sequencing consortium"/>
            <person name="Sakamoto Y."/>
            <person name="Nakade K."/>
            <person name="Sato S."/>
            <person name="Yoshida Y."/>
            <person name="Miyazaki K."/>
            <person name="Natsume S."/>
            <person name="Konno N."/>
        </authorList>
    </citation>
    <scope>NUCLEOTIDE SEQUENCE [LARGE SCALE GENOMIC DNA]</scope>
    <source>
        <strain evidence="2 3">NBRC 111202</strain>
    </source>
</reference>
<accession>A0A1Q3EHP1</accession>
<keyword evidence="3" id="KW-1185">Reference proteome</keyword>
<dbReference type="EMBL" id="BDGU01000346">
    <property type="protein sequence ID" value="GAW06705.1"/>
    <property type="molecule type" value="Genomic_DNA"/>
</dbReference>
<dbReference type="AlphaFoldDB" id="A0A1Q3EHP1"/>
<evidence type="ECO:0000313" key="2">
    <source>
        <dbReference type="EMBL" id="GAW06705.1"/>
    </source>
</evidence>
<organism evidence="2 3">
    <name type="scientific">Lentinula edodes</name>
    <name type="common">Shiitake mushroom</name>
    <name type="synonym">Lentinus edodes</name>
    <dbReference type="NCBI Taxonomy" id="5353"/>
    <lineage>
        <taxon>Eukaryota</taxon>
        <taxon>Fungi</taxon>
        <taxon>Dikarya</taxon>
        <taxon>Basidiomycota</taxon>
        <taxon>Agaricomycotina</taxon>
        <taxon>Agaricomycetes</taxon>
        <taxon>Agaricomycetidae</taxon>
        <taxon>Agaricales</taxon>
        <taxon>Marasmiineae</taxon>
        <taxon>Omphalotaceae</taxon>
        <taxon>Lentinula</taxon>
    </lineage>
</organism>
<name>A0A1Q3EHP1_LENED</name>
<comment type="caution">
    <text evidence="2">The sequence shown here is derived from an EMBL/GenBank/DDBJ whole genome shotgun (WGS) entry which is preliminary data.</text>
</comment>
<reference evidence="2 3" key="2">
    <citation type="submission" date="2017-02" db="EMBL/GenBank/DDBJ databases">
        <title>A genome survey and senescence transcriptome analysis in Lentinula edodes.</title>
        <authorList>
            <person name="Sakamoto Y."/>
            <person name="Nakade K."/>
            <person name="Sato S."/>
            <person name="Yoshida Y."/>
            <person name="Miyazaki K."/>
            <person name="Natsume S."/>
            <person name="Konno N."/>
        </authorList>
    </citation>
    <scope>NUCLEOTIDE SEQUENCE [LARGE SCALE GENOMIC DNA]</scope>
    <source>
        <strain evidence="2 3">NBRC 111202</strain>
    </source>
</reference>
<evidence type="ECO:0000313" key="3">
    <source>
        <dbReference type="Proteomes" id="UP000188533"/>
    </source>
</evidence>
<dbReference type="Pfam" id="PF14832">
    <property type="entry name" value="Tautomerase_3"/>
    <property type="match status" value="1"/>
</dbReference>
<proteinExistence type="predicted"/>
<evidence type="ECO:0000259" key="1">
    <source>
        <dbReference type="Pfam" id="PF14832"/>
    </source>
</evidence>
<sequence>MPFHRFYCLPNLYTTEEKRAIAQAVTKFYSFLPPFLVIVNFIDVEKDNFYVSGEPNDKYLRINVTQSANPVPDRAWVESWEKAIEPFTKGKGIDYELQMSNEDPLLWSVNGLSVPPFLSEDFMTWKKLNRPVAWKYSADETGSKAEQ</sequence>
<dbReference type="SUPFAM" id="SSF55331">
    <property type="entry name" value="Tautomerase/MIF"/>
    <property type="match status" value="1"/>
</dbReference>
<dbReference type="InterPro" id="IPR014347">
    <property type="entry name" value="Tautomerase/MIF_sf"/>
</dbReference>
<dbReference type="InterPro" id="IPR028116">
    <property type="entry name" value="Cis-CaaD-like"/>
</dbReference>